<gene>
    <name evidence="1" type="ORF">E2L03_08590</name>
</gene>
<evidence type="ECO:0000313" key="2">
    <source>
        <dbReference type="Proteomes" id="UP000298210"/>
    </source>
</evidence>
<evidence type="ECO:0000313" key="1">
    <source>
        <dbReference type="EMBL" id="TES49516.1"/>
    </source>
</evidence>
<protein>
    <recommendedName>
        <fullName evidence="3">Restriction endonuclease</fullName>
    </recommendedName>
</protein>
<name>A0A4Y7WLF5_9BACI</name>
<accession>A0A4Y7WLF5</accession>
<proteinExistence type="predicted"/>
<dbReference type="EMBL" id="SNUX01000002">
    <property type="protein sequence ID" value="TES49516.1"/>
    <property type="molecule type" value="Genomic_DNA"/>
</dbReference>
<organism evidence="1 2">
    <name type="scientific">Shouchella lehensis</name>
    <dbReference type="NCBI Taxonomy" id="300825"/>
    <lineage>
        <taxon>Bacteria</taxon>
        <taxon>Bacillati</taxon>
        <taxon>Bacillota</taxon>
        <taxon>Bacilli</taxon>
        <taxon>Bacillales</taxon>
        <taxon>Bacillaceae</taxon>
        <taxon>Shouchella</taxon>
    </lineage>
</organism>
<sequence length="215" mass="25331">MEKERREGIQVAVQIFILKCKKLLETRNPNIYMKGHQEKFSEWFTDKIPYETKVLGKNEHPDLLIQGVGFELKSKKGQGHIQFNSTIPSGRFKHRSGIEGECYYGIGRYKEDRDYGQLQDFCLCYGSYFNFDYEKAHQHKNEQDHGFGDYGDGVLRYRKMYTFPSPTRDYKGISLILDSDKALDYSSELILEKVIRKESNGAVHKFYLYRHRLLI</sequence>
<reference evidence="1 2" key="1">
    <citation type="submission" date="2019-03" db="EMBL/GenBank/DDBJ databases">
        <authorList>
            <person name="Liu G."/>
        </authorList>
    </citation>
    <scope>NUCLEOTIDE SEQUENCE [LARGE SCALE GENOMIC DNA]</scope>
    <source>
        <strain evidence="1 2">DSM 19099</strain>
    </source>
</reference>
<dbReference type="AlphaFoldDB" id="A0A4Y7WLF5"/>
<comment type="caution">
    <text evidence="1">The sequence shown here is derived from an EMBL/GenBank/DDBJ whole genome shotgun (WGS) entry which is preliminary data.</text>
</comment>
<dbReference type="RefSeq" id="WP_134258949.1">
    <property type="nucleotide sequence ID" value="NZ_LDIM01000006.1"/>
</dbReference>
<evidence type="ECO:0008006" key="3">
    <source>
        <dbReference type="Google" id="ProtNLM"/>
    </source>
</evidence>
<dbReference type="Proteomes" id="UP000298210">
    <property type="component" value="Unassembled WGS sequence"/>
</dbReference>